<comment type="caution">
    <text evidence="2">The sequence shown here is derived from an EMBL/GenBank/DDBJ whole genome shotgun (WGS) entry which is preliminary data.</text>
</comment>
<proteinExistence type="predicted"/>
<feature type="compositionally biased region" description="Basic and acidic residues" evidence="1">
    <location>
        <begin position="70"/>
        <end position="81"/>
    </location>
</feature>
<feature type="region of interest" description="Disordered" evidence="1">
    <location>
        <begin position="44"/>
        <end position="143"/>
    </location>
</feature>
<feature type="compositionally biased region" description="Basic and acidic residues" evidence="1">
    <location>
        <begin position="109"/>
        <end position="121"/>
    </location>
</feature>
<evidence type="ECO:0000313" key="2">
    <source>
        <dbReference type="EMBL" id="MCI21276.1"/>
    </source>
</evidence>
<feature type="compositionally biased region" description="Low complexity" evidence="1">
    <location>
        <begin position="83"/>
        <end position="96"/>
    </location>
</feature>
<organism evidence="2 3">
    <name type="scientific">Trifolium medium</name>
    <dbReference type="NCBI Taxonomy" id="97028"/>
    <lineage>
        <taxon>Eukaryota</taxon>
        <taxon>Viridiplantae</taxon>
        <taxon>Streptophyta</taxon>
        <taxon>Embryophyta</taxon>
        <taxon>Tracheophyta</taxon>
        <taxon>Spermatophyta</taxon>
        <taxon>Magnoliopsida</taxon>
        <taxon>eudicotyledons</taxon>
        <taxon>Gunneridae</taxon>
        <taxon>Pentapetalae</taxon>
        <taxon>rosids</taxon>
        <taxon>fabids</taxon>
        <taxon>Fabales</taxon>
        <taxon>Fabaceae</taxon>
        <taxon>Papilionoideae</taxon>
        <taxon>50 kb inversion clade</taxon>
        <taxon>NPAAA clade</taxon>
        <taxon>Hologalegina</taxon>
        <taxon>IRL clade</taxon>
        <taxon>Trifolieae</taxon>
        <taxon>Trifolium</taxon>
    </lineage>
</organism>
<reference evidence="2 3" key="1">
    <citation type="journal article" date="2018" name="Front. Plant Sci.">
        <title>Red Clover (Trifolium pratense) and Zigzag Clover (T. medium) - A Picture of Genomic Similarities and Differences.</title>
        <authorList>
            <person name="Dluhosova J."/>
            <person name="Istvanek J."/>
            <person name="Nedelnik J."/>
            <person name="Repkova J."/>
        </authorList>
    </citation>
    <scope>NUCLEOTIDE SEQUENCE [LARGE SCALE GENOMIC DNA]</scope>
    <source>
        <strain evidence="3">cv. 10/8</strain>
        <tissue evidence="2">Leaf</tissue>
    </source>
</reference>
<protein>
    <submittedName>
        <fullName evidence="2">Uncharacterized protein</fullName>
    </submittedName>
</protein>
<sequence length="177" mass="19747">IVPEEEDVETILKRRVKVDNFPIFTQLDPLEVLEDYLRRCKAEGINPLVDPKNLPARPPNTLKRKKKDIKPKETAMAKQEKPSSSSSITTNSATSSLRIKSASKRRKYTIHDLEETSEEKNSSSTEVNLLSNPGKSPALSNNVTISKNLVNPSTTNKELKLGSMAAHYEENMTIKAS</sequence>
<dbReference type="EMBL" id="LXQA010124125">
    <property type="protein sequence ID" value="MCI21276.1"/>
    <property type="molecule type" value="Genomic_DNA"/>
</dbReference>
<feature type="compositionally biased region" description="Polar residues" evidence="1">
    <location>
        <begin position="127"/>
        <end position="143"/>
    </location>
</feature>
<evidence type="ECO:0000313" key="3">
    <source>
        <dbReference type="Proteomes" id="UP000265520"/>
    </source>
</evidence>
<keyword evidence="3" id="KW-1185">Reference proteome</keyword>
<dbReference type="AlphaFoldDB" id="A0A392QCL9"/>
<dbReference type="Proteomes" id="UP000265520">
    <property type="component" value="Unassembled WGS sequence"/>
</dbReference>
<name>A0A392QCL9_9FABA</name>
<feature type="non-terminal residue" evidence="2">
    <location>
        <position position="1"/>
    </location>
</feature>
<evidence type="ECO:0000256" key="1">
    <source>
        <dbReference type="SAM" id="MobiDB-lite"/>
    </source>
</evidence>
<accession>A0A392QCL9</accession>